<dbReference type="AlphaFoldDB" id="A0A0J6Y2W0"/>
<organism evidence="1 2">
    <name type="scientific">Coccidioides immitis RMSCC 2394</name>
    <dbReference type="NCBI Taxonomy" id="404692"/>
    <lineage>
        <taxon>Eukaryota</taxon>
        <taxon>Fungi</taxon>
        <taxon>Dikarya</taxon>
        <taxon>Ascomycota</taxon>
        <taxon>Pezizomycotina</taxon>
        <taxon>Eurotiomycetes</taxon>
        <taxon>Eurotiomycetidae</taxon>
        <taxon>Onygenales</taxon>
        <taxon>Onygenaceae</taxon>
        <taxon>Coccidioides</taxon>
    </lineage>
</organism>
<reference evidence="2" key="1">
    <citation type="journal article" date="2010" name="Genome Res.">
        <title>Population genomic sequencing of Coccidioides fungi reveals recent hybridization and transposon control.</title>
        <authorList>
            <person name="Neafsey D.E."/>
            <person name="Barker B.M."/>
            <person name="Sharpton T.J."/>
            <person name="Stajich J.E."/>
            <person name="Park D.J."/>
            <person name="Whiston E."/>
            <person name="Hung C.-Y."/>
            <person name="McMahan C."/>
            <person name="White J."/>
            <person name="Sykes S."/>
            <person name="Heiman D."/>
            <person name="Young S."/>
            <person name="Zeng Q."/>
            <person name="Abouelleil A."/>
            <person name="Aftuck L."/>
            <person name="Bessette D."/>
            <person name="Brown A."/>
            <person name="FitzGerald M."/>
            <person name="Lui A."/>
            <person name="Macdonald J.P."/>
            <person name="Priest M."/>
            <person name="Orbach M.J."/>
            <person name="Galgiani J.N."/>
            <person name="Kirkland T.N."/>
            <person name="Cole G.T."/>
            <person name="Birren B.W."/>
            <person name="Henn M.R."/>
            <person name="Taylor J.W."/>
            <person name="Rounsley S.D."/>
        </authorList>
    </citation>
    <scope>NUCLEOTIDE SEQUENCE [LARGE SCALE GENOMIC DNA]</scope>
    <source>
        <strain evidence="2">RMSCC 2394</strain>
    </source>
</reference>
<dbReference type="Proteomes" id="UP000054565">
    <property type="component" value="Unassembled WGS sequence"/>
</dbReference>
<gene>
    <name evidence="1" type="ORF">CIRG_01484</name>
</gene>
<dbReference type="EMBL" id="DS028093">
    <property type="protein sequence ID" value="KMP01344.1"/>
    <property type="molecule type" value="Genomic_DNA"/>
</dbReference>
<accession>A0A0J6Y2W0</accession>
<proteinExistence type="predicted"/>
<evidence type="ECO:0000313" key="1">
    <source>
        <dbReference type="EMBL" id="KMP01344.1"/>
    </source>
</evidence>
<evidence type="ECO:0000313" key="2">
    <source>
        <dbReference type="Proteomes" id="UP000054565"/>
    </source>
</evidence>
<protein>
    <submittedName>
        <fullName evidence="1">Uncharacterized protein</fullName>
    </submittedName>
</protein>
<sequence length="168" mass="18646">MDNLDTSSHALAALSSKTAPEVALGTLPDWELCHLAPQNQGGIIDPCRYHAFHAGSRTWRTPVRGAKEITWCPARVEISSKGTTAMKITSKVPSLKLRSRTRAPDCFGPSLLERPGEFADQVKSTIWMWFKILQEQESDVDSAHRSKTQGVLAKYTEVNYSDERSTSV</sequence>
<name>A0A0J6Y2W0_COCIT</name>